<dbReference type="InterPro" id="IPR029442">
    <property type="entry name" value="GyrI-like"/>
</dbReference>
<name>A0A927CL32_9BACL</name>
<evidence type="ECO:0000313" key="2">
    <source>
        <dbReference type="EMBL" id="MBD2869415.1"/>
    </source>
</evidence>
<comment type="caution">
    <text evidence="2">The sequence shown here is derived from an EMBL/GenBank/DDBJ whole genome shotgun (WGS) entry which is preliminary data.</text>
</comment>
<reference evidence="2" key="1">
    <citation type="submission" date="2020-09" db="EMBL/GenBank/DDBJ databases">
        <title>A novel bacterium of genus Paenibacillus, isolated from South China Sea.</title>
        <authorList>
            <person name="Huang H."/>
            <person name="Mo K."/>
            <person name="Hu Y."/>
        </authorList>
    </citation>
    <scope>NUCLEOTIDE SEQUENCE</scope>
    <source>
        <strain evidence="2">IB182493</strain>
    </source>
</reference>
<evidence type="ECO:0000313" key="3">
    <source>
        <dbReference type="Proteomes" id="UP000632125"/>
    </source>
</evidence>
<dbReference type="InterPro" id="IPR011256">
    <property type="entry name" value="Reg_factor_effector_dom_sf"/>
</dbReference>
<accession>A0A927CL32</accession>
<dbReference type="Pfam" id="PF06445">
    <property type="entry name" value="GyrI-like"/>
    <property type="match status" value="1"/>
</dbReference>
<keyword evidence="3" id="KW-1185">Reference proteome</keyword>
<evidence type="ECO:0000259" key="1">
    <source>
        <dbReference type="SMART" id="SM00871"/>
    </source>
</evidence>
<dbReference type="Proteomes" id="UP000632125">
    <property type="component" value="Unassembled WGS sequence"/>
</dbReference>
<proteinExistence type="predicted"/>
<dbReference type="EMBL" id="JACXIY010000014">
    <property type="protein sequence ID" value="MBD2869415.1"/>
    <property type="molecule type" value="Genomic_DNA"/>
</dbReference>
<feature type="domain" description="AraC effector-binding" evidence="1">
    <location>
        <begin position="35"/>
        <end position="193"/>
    </location>
</feature>
<dbReference type="SUPFAM" id="SSF55136">
    <property type="entry name" value="Probable bacterial effector-binding domain"/>
    <property type="match status" value="1"/>
</dbReference>
<dbReference type="SMART" id="SM00871">
    <property type="entry name" value="AraC_E_bind"/>
    <property type="match status" value="1"/>
</dbReference>
<dbReference type="AlphaFoldDB" id="A0A927CL32"/>
<gene>
    <name evidence="2" type="ORF">IDH41_12570</name>
</gene>
<dbReference type="Gene3D" id="3.20.80.10">
    <property type="entry name" value="Regulatory factor, effector binding domain"/>
    <property type="match status" value="1"/>
</dbReference>
<sequence>MRINGIPVEELLRCHADRLESAAASASASEEAPPAEPAIVEKAGFTVAGVAFEANLREIAEQELGTRALEKVREARGQFGGRLSDAVYLVQIYPMKPGFNPHTDAFTQLIGYAVPEGTAVPEGFAVRSLPSREYVKLTHVGLESELGRTYDLLYGRWMQENGRQPDGYDFEVWDDRYKPDRDDNEIDVYVALKP</sequence>
<organism evidence="2 3">
    <name type="scientific">Paenibacillus arenilitoris</name>
    <dbReference type="NCBI Taxonomy" id="2772299"/>
    <lineage>
        <taxon>Bacteria</taxon>
        <taxon>Bacillati</taxon>
        <taxon>Bacillota</taxon>
        <taxon>Bacilli</taxon>
        <taxon>Bacillales</taxon>
        <taxon>Paenibacillaceae</taxon>
        <taxon>Paenibacillus</taxon>
    </lineage>
</organism>
<dbReference type="InterPro" id="IPR010499">
    <property type="entry name" value="AraC_E-bd"/>
</dbReference>
<protein>
    <submittedName>
        <fullName evidence="2">AraC family transcriptional regulator</fullName>
    </submittedName>
</protein>